<dbReference type="Proteomes" id="UP000593578">
    <property type="component" value="Unassembled WGS sequence"/>
</dbReference>
<dbReference type="EMBL" id="JABEZZ010000006">
    <property type="protein sequence ID" value="MBA0587133.1"/>
    <property type="molecule type" value="Genomic_DNA"/>
</dbReference>
<gene>
    <name evidence="2" type="ORF">Gorai_000268</name>
</gene>
<protein>
    <recommendedName>
        <fullName evidence="1">Reverse transcriptase zinc-binding domain-containing protein</fullName>
    </recommendedName>
</protein>
<sequence length="234" mass="27200">MKSAYSRLIFKKVGFGPHRLFWKIIWKLQILPKILFVWRLSHDFLLKNVQISSIKQSFCKGCLKCSDDGDETTFHVLKECTKACAILALRGLNDLITILWNLWNSRNNAIFRGKNEDARAIWKWANVLGDDFRLSSSFPLLDKHHPLPLFHTLIHSSARQQKLITTKTFPNNLCAWKRDFFFKIGTEYTKAISSVVEKHGWQAFCLLLDDVFPQVLKEIYAHLSSPKNELSMCE</sequence>
<accession>A0A7J8PDB6</accession>
<name>A0A7J8PDB6_GOSRA</name>
<comment type="caution">
    <text evidence="2">The sequence shown here is derived from an EMBL/GenBank/DDBJ whole genome shotgun (WGS) entry which is preliminary data.</text>
</comment>
<evidence type="ECO:0000313" key="2">
    <source>
        <dbReference type="EMBL" id="MBA0587133.1"/>
    </source>
</evidence>
<feature type="domain" description="Reverse transcriptase zinc-binding" evidence="1">
    <location>
        <begin position="1"/>
        <end position="85"/>
    </location>
</feature>
<feature type="non-terminal residue" evidence="2">
    <location>
        <position position="1"/>
    </location>
</feature>
<proteinExistence type="predicted"/>
<organism evidence="2 3">
    <name type="scientific">Gossypium raimondii</name>
    <name type="common">Peruvian cotton</name>
    <name type="synonym">Gossypium klotzschianum subsp. raimondii</name>
    <dbReference type="NCBI Taxonomy" id="29730"/>
    <lineage>
        <taxon>Eukaryota</taxon>
        <taxon>Viridiplantae</taxon>
        <taxon>Streptophyta</taxon>
        <taxon>Embryophyta</taxon>
        <taxon>Tracheophyta</taxon>
        <taxon>Spermatophyta</taxon>
        <taxon>Magnoliopsida</taxon>
        <taxon>eudicotyledons</taxon>
        <taxon>Gunneridae</taxon>
        <taxon>Pentapetalae</taxon>
        <taxon>rosids</taxon>
        <taxon>malvids</taxon>
        <taxon>Malvales</taxon>
        <taxon>Malvaceae</taxon>
        <taxon>Malvoideae</taxon>
        <taxon>Gossypium</taxon>
    </lineage>
</organism>
<evidence type="ECO:0000313" key="3">
    <source>
        <dbReference type="Proteomes" id="UP000593578"/>
    </source>
</evidence>
<dbReference type="AlphaFoldDB" id="A0A7J8PDB6"/>
<dbReference type="Pfam" id="PF13966">
    <property type="entry name" value="zf-RVT"/>
    <property type="match status" value="1"/>
</dbReference>
<reference evidence="2 3" key="1">
    <citation type="journal article" date="2019" name="Genome Biol. Evol.">
        <title>Insights into the evolution of the New World diploid cottons (Gossypium, subgenus Houzingenia) based on genome sequencing.</title>
        <authorList>
            <person name="Grover C.E."/>
            <person name="Arick M.A. 2nd"/>
            <person name="Thrash A."/>
            <person name="Conover J.L."/>
            <person name="Sanders W.S."/>
            <person name="Peterson D.G."/>
            <person name="Frelichowski J.E."/>
            <person name="Scheffler J.A."/>
            <person name="Scheffler B.E."/>
            <person name="Wendel J.F."/>
        </authorList>
    </citation>
    <scope>NUCLEOTIDE SEQUENCE [LARGE SCALE GENOMIC DNA]</scope>
    <source>
        <strain evidence="2">8</strain>
        <tissue evidence="2">Leaf</tissue>
    </source>
</reference>
<dbReference type="InterPro" id="IPR026960">
    <property type="entry name" value="RVT-Znf"/>
</dbReference>
<evidence type="ECO:0000259" key="1">
    <source>
        <dbReference type="Pfam" id="PF13966"/>
    </source>
</evidence>